<dbReference type="OrthoDB" id="2991605at2"/>
<dbReference type="AlphaFoldDB" id="A0A2T4ZDU1"/>
<feature type="signal peptide" evidence="1">
    <location>
        <begin position="1"/>
        <end position="26"/>
    </location>
</feature>
<keyword evidence="3" id="KW-1185">Reference proteome</keyword>
<dbReference type="Proteomes" id="UP000241639">
    <property type="component" value="Unassembled WGS sequence"/>
</dbReference>
<reference evidence="2 3" key="1">
    <citation type="submission" date="2018-04" db="EMBL/GenBank/DDBJ databases">
        <title>Genomic Encyclopedia of Archaeal and Bacterial Type Strains, Phase II (KMG-II): from individual species to whole genera.</title>
        <authorList>
            <person name="Goeker M."/>
        </authorList>
    </citation>
    <scope>NUCLEOTIDE SEQUENCE [LARGE SCALE GENOMIC DNA]</scope>
    <source>
        <strain evidence="2 3">DSM 45169</strain>
    </source>
</reference>
<sequence length="120" mass="13564">MKILHSILALTMIFATVFGVSSNVYANDDVEDNYEEIVDPEFVPEEKIVNSEPGPLPSENVPSDVWWTGWKIYSKSKLSDVYGSWRQGPEGKGPGTVTHFHNLSPYLIHIQEISRCLNQQ</sequence>
<dbReference type="RefSeq" id="WP_107727494.1">
    <property type="nucleotide sequence ID" value="NZ_PZZP01000001.1"/>
</dbReference>
<organism evidence="2 3">
    <name type="scientific">Desmospora activa DSM 45169</name>
    <dbReference type="NCBI Taxonomy" id="1121389"/>
    <lineage>
        <taxon>Bacteria</taxon>
        <taxon>Bacillati</taxon>
        <taxon>Bacillota</taxon>
        <taxon>Bacilli</taxon>
        <taxon>Bacillales</taxon>
        <taxon>Thermoactinomycetaceae</taxon>
        <taxon>Desmospora</taxon>
    </lineage>
</organism>
<proteinExistence type="predicted"/>
<protein>
    <submittedName>
        <fullName evidence="2">Uncharacterized protein</fullName>
    </submittedName>
</protein>
<keyword evidence="1" id="KW-0732">Signal</keyword>
<evidence type="ECO:0000313" key="2">
    <source>
        <dbReference type="EMBL" id="PTM60063.1"/>
    </source>
</evidence>
<gene>
    <name evidence="2" type="ORF">C8J48_2702</name>
</gene>
<feature type="chain" id="PRO_5015673039" evidence="1">
    <location>
        <begin position="27"/>
        <end position="120"/>
    </location>
</feature>
<dbReference type="EMBL" id="PZZP01000001">
    <property type="protein sequence ID" value="PTM60063.1"/>
    <property type="molecule type" value="Genomic_DNA"/>
</dbReference>
<name>A0A2T4ZDU1_9BACL</name>
<accession>A0A2T4ZDU1</accession>
<comment type="caution">
    <text evidence="2">The sequence shown here is derived from an EMBL/GenBank/DDBJ whole genome shotgun (WGS) entry which is preliminary data.</text>
</comment>
<evidence type="ECO:0000313" key="3">
    <source>
        <dbReference type="Proteomes" id="UP000241639"/>
    </source>
</evidence>
<evidence type="ECO:0000256" key="1">
    <source>
        <dbReference type="SAM" id="SignalP"/>
    </source>
</evidence>